<feature type="region of interest" description="Disordered" evidence="1">
    <location>
        <begin position="660"/>
        <end position="681"/>
    </location>
</feature>
<feature type="compositionally biased region" description="Polar residues" evidence="1">
    <location>
        <begin position="409"/>
        <end position="418"/>
    </location>
</feature>
<feature type="region of interest" description="Disordered" evidence="1">
    <location>
        <begin position="354"/>
        <end position="476"/>
    </location>
</feature>
<feature type="region of interest" description="Disordered" evidence="1">
    <location>
        <begin position="796"/>
        <end position="816"/>
    </location>
</feature>
<dbReference type="Proteomes" id="UP001208570">
    <property type="component" value="Unassembled WGS sequence"/>
</dbReference>
<evidence type="ECO:0000256" key="1">
    <source>
        <dbReference type="SAM" id="MobiDB-lite"/>
    </source>
</evidence>
<comment type="caution">
    <text evidence="2">The sequence shown here is derived from an EMBL/GenBank/DDBJ whole genome shotgun (WGS) entry which is preliminary data.</text>
</comment>
<evidence type="ECO:0000313" key="2">
    <source>
        <dbReference type="EMBL" id="KAK2150595.1"/>
    </source>
</evidence>
<feature type="compositionally biased region" description="Basic and acidic residues" evidence="1">
    <location>
        <begin position="1"/>
        <end position="24"/>
    </location>
</feature>
<gene>
    <name evidence="2" type="ORF">LSH36_399g05000</name>
</gene>
<feature type="compositionally biased region" description="Polar residues" evidence="1">
    <location>
        <begin position="284"/>
        <end position="311"/>
    </location>
</feature>
<sequence length="840" mass="92869">MAQRRDYIRQRSLDSRVSDWKRPTESYPGYSNPRPVPVFHERFGLRDREVKPSWQGYDKRTEHKQIHNLADAEDIIFNRSSGVTRIPAARVRRHSVQFGESGSRIIPEPRGANRSFATYPDSSASRISGYRGPSSGDQRRTYGDPDLKATIHDRNSFDDTLDQQRRTLTGVGRSRYQDNVTQRKPANREQIPYQLGTVPDTSRYTSRSTSSQLPVFVQDNIQSGREPIPIDLTPIQSNNSSHIICHKGSNYGRSRSVSDNSSSYMSGMGVSAVDQCYPLAGGDSAQNERPTYSRQLSSSNIMLSSDRQSPSDVKEKYVKRNIHVRRHSVSTPSALRVAPKPKLLQDFQDWTSHATADHGKQQHTVTQADVKSPEVTSNESGVQIPVRRYSVTYAPKTEQPHSESHLPTDPTTGSQQLVTPGDKTKNKKKSSRRPCRPLSIVNEGTSPPTLTNVDGEEFDSGVVTDDSVNESSTYGRQDQVVPTSVNIERDEGNVNIIAGGNVNICLKTDKPLSMVGRSGADRSSEFAFWTKGSDLAEILERSSSAVNENQTPMGMWRQGNVIVDSVSPSGQNGMPYGSGSLMSDQLPFAAQPLPMVQPIPMIYHPYLNPELRGGFGYQGPTGQNKSIYSPLCVDTSEQQANFLPFPIRRPVFRFNQTPSQGLLRRASGGSGTSSPVRAAQDRCQNTNSVPAVGTPVGTQHRRAEERVGHHPNAIISQPIRDGAENDVVNRTDDVSPPPQIDVREMIADFENKSDAKVDVPEFGADFGDAKLSTSRRTSKDLDRLEISTDSKYKLKVEDGDNWKGSPSPTDGGPPTLHAYIAEMSISERKYQDNQTVTPSP</sequence>
<reference evidence="2" key="1">
    <citation type="journal article" date="2023" name="Mol. Biol. Evol.">
        <title>Third-Generation Sequencing Reveals the Adaptive Role of the Epigenome in Three Deep-Sea Polychaetes.</title>
        <authorList>
            <person name="Perez M."/>
            <person name="Aroh O."/>
            <person name="Sun Y."/>
            <person name="Lan Y."/>
            <person name="Juniper S.K."/>
            <person name="Young C.R."/>
            <person name="Angers B."/>
            <person name="Qian P.Y."/>
        </authorList>
    </citation>
    <scope>NUCLEOTIDE SEQUENCE</scope>
    <source>
        <strain evidence="2">P08H-3</strain>
    </source>
</reference>
<feature type="region of interest" description="Disordered" evidence="1">
    <location>
        <begin position="101"/>
        <end position="146"/>
    </location>
</feature>
<feature type="region of interest" description="Disordered" evidence="1">
    <location>
        <begin position="281"/>
        <end position="312"/>
    </location>
</feature>
<protein>
    <submittedName>
        <fullName evidence="2">Uncharacterized protein</fullName>
    </submittedName>
</protein>
<keyword evidence="3" id="KW-1185">Reference proteome</keyword>
<dbReference type="EMBL" id="JAODUP010000399">
    <property type="protein sequence ID" value="KAK2150595.1"/>
    <property type="molecule type" value="Genomic_DNA"/>
</dbReference>
<feature type="region of interest" description="Disordered" evidence="1">
    <location>
        <begin position="1"/>
        <end position="33"/>
    </location>
</feature>
<proteinExistence type="predicted"/>
<feature type="compositionally biased region" description="Basic and acidic residues" evidence="1">
    <location>
        <begin position="137"/>
        <end position="146"/>
    </location>
</feature>
<feature type="compositionally biased region" description="Basic residues" evidence="1">
    <location>
        <begin position="425"/>
        <end position="435"/>
    </location>
</feature>
<dbReference type="AlphaFoldDB" id="A0AAD9MYX3"/>
<feature type="compositionally biased region" description="Polar residues" evidence="1">
    <location>
        <begin position="362"/>
        <end position="381"/>
    </location>
</feature>
<feature type="compositionally biased region" description="Polar residues" evidence="1">
    <location>
        <begin position="442"/>
        <end position="452"/>
    </location>
</feature>
<organism evidence="2 3">
    <name type="scientific">Paralvinella palmiformis</name>
    <dbReference type="NCBI Taxonomy" id="53620"/>
    <lineage>
        <taxon>Eukaryota</taxon>
        <taxon>Metazoa</taxon>
        <taxon>Spiralia</taxon>
        <taxon>Lophotrochozoa</taxon>
        <taxon>Annelida</taxon>
        <taxon>Polychaeta</taxon>
        <taxon>Sedentaria</taxon>
        <taxon>Canalipalpata</taxon>
        <taxon>Terebellida</taxon>
        <taxon>Terebelliformia</taxon>
        <taxon>Alvinellidae</taxon>
        <taxon>Paralvinella</taxon>
    </lineage>
</organism>
<feature type="compositionally biased region" description="Low complexity" evidence="1">
    <location>
        <begin position="804"/>
        <end position="815"/>
    </location>
</feature>
<name>A0AAD9MYX3_9ANNE</name>
<evidence type="ECO:0000313" key="3">
    <source>
        <dbReference type="Proteomes" id="UP001208570"/>
    </source>
</evidence>
<accession>A0AAD9MYX3</accession>